<keyword evidence="1" id="KW-1003">Cell membrane</keyword>
<dbReference type="PANTHER" id="PTHR43179:SF7">
    <property type="entry name" value="RHAMNOSYLTRANSFERASE WBBL"/>
    <property type="match status" value="1"/>
</dbReference>
<dbReference type="CDD" id="cd04186">
    <property type="entry name" value="GT_2_like_c"/>
    <property type="match status" value="1"/>
</dbReference>
<evidence type="ECO:0000256" key="1">
    <source>
        <dbReference type="ARBA" id="ARBA00022519"/>
    </source>
</evidence>
<dbReference type="EMBL" id="FNCO01000024">
    <property type="protein sequence ID" value="SDJ23525.1"/>
    <property type="molecule type" value="Genomic_DNA"/>
</dbReference>
<dbReference type="Pfam" id="PF00535">
    <property type="entry name" value="Glycos_transf_2"/>
    <property type="match status" value="2"/>
</dbReference>
<gene>
    <name evidence="3" type="ORF">SAMN05216605_1248</name>
</gene>
<dbReference type="Proteomes" id="UP000182894">
    <property type="component" value="Unassembled WGS sequence"/>
</dbReference>
<dbReference type="InterPro" id="IPR001173">
    <property type="entry name" value="Glyco_trans_2-like"/>
</dbReference>
<keyword evidence="3" id="KW-0808">Transferase</keyword>
<reference evidence="4" key="1">
    <citation type="submission" date="2016-10" db="EMBL/GenBank/DDBJ databases">
        <authorList>
            <person name="Varghese N."/>
            <person name="Submissions S."/>
        </authorList>
    </citation>
    <scope>NUCLEOTIDE SEQUENCE [LARGE SCALE GENOMIC DNA]</scope>
    <source>
        <strain evidence="4">ATCC 700689</strain>
    </source>
</reference>
<evidence type="ECO:0000313" key="3">
    <source>
        <dbReference type="EMBL" id="SDJ23525.1"/>
    </source>
</evidence>
<dbReference type="PANTHER" id="PTHR43179">
    <property type="entry name" value="RHAMNOSYLTRANSFERASE WBBL"/>
    <property type="match status" value="1"/>
</dbReference>
<keyword evidence="1" id="KW-0997">Cell inner membrane</keyword>
<sequence length="1182" mass="131376">MESQRLVSVVIAVCQTEYLDAALQSVIEQTYPGIEIVICDDTLGGVAQSIVGLYQSSCPWPIRYVRNERRLGEAASLIRGVNEASGGYIKWLTDSATLAPDCIEQMVEALSAQPQASLVSAARHWIDADGVPLGENLLTRLRFAVPTLLNGADVVAFLGEFTCNFIGELSSVMCRRADLVALGNDLFSLNGQPLDALKDLAMYAQLLQRGDLLLLPALLSNTRIAPKNFVDQGIETAGVETESAHQFHRLIREAGWGSPSLENGRIRVRAASTRGPFSEFDLLAQLSTPLPQRLTPEQVQAWLDFRMLTAQERTHISEHLVQAGIPRLLIVVQNSHPSTERAQRTLDSLSSLDTLGDTLQVVVLCETNLPLTPAPGITLSQRINNGTNIAQALNPIVDTYHFDWMIVIEAGTQFTPFGLTACALKLIESPDRRAAFADEMHRSPKGELSSAMRPDFNLDYLLSYPLLTAGHWLFSRQMLLDMGGFDPQFCDATQFALILRWIEREGAGQILHIREPILICDTPLALENTLEIAALKRHLKVRGYPDASVLQTLARRYHVLYGHTEAPLVSIIIPTKDQLPLIQRCVETLLHKTRYPHYELLIVDNDSSTPEALAWLAAVEAQGSDRVRVLRYPYPFNYSRINNVAATHAKGEYLVLLNNDTAIVHERWLDEMLNHALRPEVGIVGAKLLFPTGRLQHAGVRLGMDGPAGHPQLGEPHFIQGYMQRTQVDQNLSAVTAACLMIRRSVYEEVGGLDETFVVSYNDVDLCLKVGERGYLTVWTPHAVLIHEGNVSQNSVDTATQQAKNTRFLGEQLSMYAKWLPRLADDPAFNTHLSFDLPSVELEVGLRQVWRPLYWQQRPNVLAYTDVASASPQERVIAPFEHLQRSGRVNGLLSGHRLSVLQQARFKPDTIVFQADLDDEHLRTLALAKVQAGSFVVLDLNNVQLASEDPHDAFSFSARHVELLKKSVQLADRVIAATPLLADLAREFHPDVRLLPSRLPTDRWGKQAPRQVPHHTPRVGLVSDHWQAEDLRLIIPVIQHLADEVEWVVMGDHTDVLRAYIRERYALPNADAYPAAIAGLNLDLALLPAADNLFNACKSNINLLQLGSCGVPVVCSDVRAYEGPFQVTRVADSLSAWIDAIRLHTQDPAFATLSGDRLREQVLRDGMLDDAALQSWQSAWLR</sequence>
<feature type="domain" description="Glycosyltransferase 2-like" evidence="2">
    <location>
        <begin position="570"/>
        <end position="750"/>
    </location>
</feature>
<dbReference type="SUPFAM" id="SSF53448">
    <property type="entry name" value="Nucleotide-diphospho-sugar transferases"/>
    <property type="match status" value="3"/>
</dbReference>
<dbReference type="OrthoDB" id="9179784at2"/>
<keyword evidence="4" id="KW-1185">Reference proteome</keyword>
<keyword evidence="1" id="KW-0472">Membrane</keyword>
<proteinExistence type="predicted"/>
<organism evidence="3 4">
    <name type="scientific">Pseudomonas abietaniphila</name>
    <dbReference type="NCBI Taxonomy" id="89065"/>
    <lineage>
        <taxon>Bacteria</taxon>
        <taxon>Pseudomonadati</taxon>
        <taxon>Pseudomonadota</taxon>
        <taxon>Gammaproteobacteria</taxon>
        <taxon>Pseudomonadales</taxon>
        <taxon>Pseudomonadaceae</taxon>
        <taxon>Pseudomonas</taxon>
    </lineage>
</organism>
<protein>
    <submittedName>
        <fullName evidence="3">Glycosyltransferase, GT2 family</fullName>
    </submittedName>
</protein>
<dbReference type="STRING" id="89065.SAMN05216605_1248"/>
<dbReference type="SUPFAM" id="SSF53756">
    <property type="entry name" value="UDP-Glycosyltransferase/glycogen phosphorylase"/>
    <property type="match status" value="1"/>
</dbReference>
<dbReference type="GO" id="GO:0016757">
    <property type="term" value="F:glycosyltransferase activity"/>
    <property type="evidence" value="ECO:0007669"/>
    <property type="project" value="UniProtKB-KW"/>
</dbReference>
<dbReference type="RefSeq" id="WP_074758714.1">
    <property type="nucleotide sequence ID" value="NZ_FNCO01000024.1"/>
</dbReference>
<dbReference type="Gene3D" id="3.90.550.10">
    <property type="entry name" value="Spore Coat Polysaccharide Biosynthesis Protein SpsA, Chain A"/>
    <property type="match status" value="2"/>
</dbReference>
<evidence type="ECO:0000313" key="4">
    <source>
        <dbReference type="Proteomes" id="UP000182894"/>
    </source>
</evidence>
<name>A0A1G8S410_9PSED</name>
<evidence type="ECO:0000259" key="2">
    <source>
        <dbReference type="Pfam" id="PF00535"/>
    </source>
</evidence>
<feature type="domain" description="Glycosyltransferase 2-like" evidence="2">
    <location>
        <begin position="8"/>
        <end position="119"/>
    </location>
</feature>
<dbReference type="AlphaFoldDB" id="A0A1G8S410"/>
<accession>A0A1G8S410</accession>
<dbReference type="InterPro" id="IPR029044">
    <property type="entry name" value="Nucleotide-diphossugar_trans"/>
</dbReference>